<keyword evidence="2 6" id="KW-0689">Ribosomal protein</keyword>
<dbReference type="GO" id="GO:0003735">
    <property type="term" value="F:structural constituent of ribosome"/>
    <property type="evidence" value="ECO:0007669"/>
    <property type="project" value="InterPro"/>
</dbReference>
<feature type="region of interest" description="Disordered" evidence="5">
    <location>
        <begin position="149"/>
        <end position="178"/>
    </location>
</feature>
<dbReference type="InterPro" id="IPR002136">
    <property type="entry name" value="Ribosomal_uL4"/>
</dbReference>
<dbReference type="Gene3D" id="3.40.1370.10">
    <property type="match status" value="1"/>
</dbReference>
<name>A0AAW2ZGC3_9EUKA</name>
<dbReference type="Proteomes" id="UP001431209">
    <property type="component" value="Unassembled WGS sequence"/>
</dbReference>
<evidence type="ECO:0000313" key="6">
    <source>
        <dbReference type="EMBL" id="KAL0487791.1"/>
    </source>
</evidence>
<dbReference type="AlphaFoldDB" id="A0AAW2ZGC3"/>
<dbReference type="HAMAP" id="MF_01328_B">
    <property type="entry name" value="Ribosomal_uL4_B"/>
    <property type="match status" value="1"/>
</dbReference>
<evidence type="ECO:0000256" key="5">
    <source>
        <dbReference type="SAM" id="MobiDB-lite"/>
    </source>
</evidence>
<organism evidence="6 7">
    <name type="scientific">Acrasis kona</name>
    <dbReference type="NCBI Taxonomy" id="1008807"/>
    <lineage>
        <taxon>Eukaryota</taxon>
        <taxon>Discoba</taxon>
        <taxon>Heterolobosea</taxon>
        <taxon>Tetramitia</taxon>
        <taxon>Eutetramitia</taxon>
        <taxon>Acrasidae</taxon>
        <taxon>Acrasis</taxon>
    </lineage>
</organism>
<evidence type="ECO:0000256" key="3">
    <source>
        <dbReference type="ARBA" id="ARBA00023274"/>
    </source>
</evidence>
<dbReference type="GO" id="GO:1990904">
    <property type="term" value="C:ribonucleoprotein complex"/>
    <property type="evidence" value="ECO:0007669"/>
    <property type="project" value="UniProtKB-KW"/>
</dbReference>
<proteinExistence type="inferred from homology"/>
<dbReference type="PANTHER" id="PTHR10746:SF6">
    <property type="entry name" value="LARGE RIBOSOMAL SUBUNIT PROTEIN UL4M"/>
    <property type="match status" value="1"/>
</dbReference>
<dbReference type="InterPro" id="IPR023574">
    <property type="entry name" value="Ribosomal_uL4_dom_sf"/>
</dbReference>
<dbReference type="NCBIfam" id="TIGR03953">
    <property type="entry name" value="rplD_bact"/>
    <property type="match status" value="1"/>
</dbReference>
<comment type="similarity">
    <text evidence="1">Belongs to the universal ribosomal protein uL4 family.</text>
</comment>
<keyword evidence="3" id="KW-0687">Ribonucleoprotein</keyword>
<dbReference type="InterPro" id="IPR013005">
    <property type="entry name" value="Ribosomal_uL4-like"/>
</dbReference>
<dbReference type="GO" id="GO:0005840">
    <property type="term" value="C:ribosome"/>
    <property type="evidence" value="ECO:0007669"/>
    <property type="project" value="UniProtKB-KW"/>
</dbReference>
<evidence type="ECO:0000256" key="2">
    <source>
        <dbReference type="ARBA" id="ARBA00022980"/>
    </source>
</evidence>
<evidence type="ECO:0000313" key="7">
    <source>
        <dbReference type="Proteomes" id="UP001431209"/>
    </source>
</evidence>
<evidence type="ECO:0000256" key="1">
    <source>
        <dbReference type="ARBA" id="ARBA00010528"/>
    </source>
</evidence>
<comment type="caution">
    <text evidence="6">The sequence shown here is derived from an EMBL/GenBank/DDBJ whole genome shotgun (WGS) entry which is preliminary data.</text>
</comment>
<dbReference type="EMBL" id="JAOPGA020001373">
    <property type="protein sequence ID" value="KAL0487791.1"/>
    <property type="molecule type" value="Genomic_DNA"/>
</dbReference>
<feature type="compositionally biased region" description="Basic residues" evidence="5">
    <location>
        <begin position="149"/>
        <end position="160"/>
    </location>
</feature>
<keyword evidence="7" id="KW-1185">Reference proteome</keyword>
<dbReference type="PANTHER" id="PTHR10746">
    <property type="entry name" value="50S RIBOSOMAL PROTEIN L4"/>
    <property type="match status" value="1"/>
</dbReference>
<evidence type="ECO:0000256" key="4">
    <source>
        <dbReference type="ARBA" id="ARBA00040565"/>
    </source>
</evidence>
<accession>A0AAW2ZGC3</accession>
<protein>
    <recommendedName>
        <fullName evidence="4">Large ribosomal subunit protein uL4m</fullName>
    </recommendedName>
</protein>
<dbReference type="GO" id="GO:0006412">
    <property type="term" value="P:translation"/>
    <property type="evidence" value="ECO:0007669"/>
    <property type="project" value="InterPro"/>
</dbReference>
<reference evidence="6 7" key="1">
    <citation type="submission" date="2024-03" db="EMBL/GenBank/DDBJ databases">
        <title>The Acrasis kona genome and developmental transcriptomes reveal deep origins of eukaryotic multicellular pathways.</title>
        <authorList>
            <person name="Sheikh S."/>
            <person name="Fu C.-J."/>
            <person name="Brown M.W."/>
            <person name="Baldauf S.L."/>
        </authorList>
    </citation>
    <scope>NUCLEOTIDE SEQUENCE [LARGE SCALE GENOMIC DNA]</scope>
    <source>
        <strain evidence="6 7">ATCC MYA-3509</strain>
    </source>
</reference>
<gene>
    <name evidence="6" type="ORF">AKO1_008705</name>
</gene>
<dbReference type="Pfam" id="PF00573">
    <property type="entry name" value="Ribosomal_L4"/>
    <property type="match status" value="1"/>
</dbReference>
<dbReference type="SUPFAM" id="SSF52166">
    <property type="entry name" value="Ribosomal protein L4"/>
    <property type="match status" value="1"/>
</dbReference>
<sequence length="302" mass="34942">MNLCHALKRTPLLVGGQIRCISLPRNKMLTTRVRRNTTALPRLNPEALHRAAIEKAVSKNVAVGRKIIPKPADYKPIVPDFKKIPEVFIRSKENSIVGLLKLNPFFFDCKPRKDILYLHIVWQLACRRQGTHKTKYKHEVAYTKKKMYRQKGTGRARHGNKTAPTFMKGGHAHPKRPRDYSYHLNRKVRLLALRMALTTKYQQGKLIIIDDLTLDSHKTFLSKAYLLNMIPTPVAMNGGVHILDGEVDKNFETSSWNLNWVDYLNVDEISVYEMMRRNRLILTTSALKKLEERFKKEIESST</sequence>